<accession>Z9JVA9</accession>
<comment type="caution">
    <text evidence="7">The sequence shown here is derived from an EMBL/GenBank/DDBJ whole genome shotgun (WGS) entry which is preliminary data.</text>
</comment>
<keyword evidence="3" id="KW-0010">Activator</keyword>
<feature type="compositionally biased region" description="Basic and acidic residues" evidence="5">
    <location>
        <begin position="291"/>
        <end position="301"/>
    </location>
</feature>
<dbReference type="PANTHER" id="PTHR46796">
    <property type="entry name" value="HTH-TYPE TRANSCRIPTIONAL ACTIVATOR RHAS-RELATED"/>
    <property type="match status" value="1"/>
</dbReference>
<evidence type="ECO:0000256" key="3">
    <source>
        <dbReference type="ARBA" id="ARBA00023159"/>
    </source>
</evidence>
<feature type="domain" description="HTH araC/xylS-type" evidence="6">
    <location>
        <begin position="193"/>
        <end position="291"/>
    </location>
</feature>
<keyword evidence="4" id="KW-0804">Transcription</keyword>
<organism evidence="7 8">
    <name type="scientific">Brachybacterium phenoliresistens</name>
    <dbReference type="NCBI Taxonomy" id="396014"/>
    <lineage>
        <taxon>Bacteria</taxon>
        <taxon>Bacillati</taxon>
        <taxon>Actinomycetota</taxon>
        <taxon>Actinomycetes</taxon>
        <taxon>Micrococcales</taxon>
        <taxon>Dermabacteraceae</taxon>
        <taxon>Brachybacterium</taxon>
    </lineage>
</organism>
<feature type="region of interest" description="Disordered" evidence="5">
    <location>
        <begin position="291"/>
        <end position="312"/>
    </location>
</feature>
<dbReference type="InterPro" id="IPR018062">
    <property type="entry name" value="HTH_AraC-typ_CS"/>
</dbReference>
<dbReference type="eggNOG" id="COG2207">
    <property type="taxonomic scope" value="Bacteria"/>
</dbReference>
<proteinExistence type="predicted"/>
<evidence type="ECO:0000313" key="8">
    <source>
        <dbReference type="Proteomes" id="UP000023067"/>
    </source>
</evidence>
<gene>
    <name evidence="7" type="ORF">BF93_11915</name>
</gene>
<evidence type="ECO:0000256" key="1">
    <source>
        <dbReference type="ARBA" id="ARBA00023015"/>
    </source>
</evidence>
<dbReference type="Gene3D" id="2.60.120.10">
    <property type="entry name" value="Jelly Rolls"/>
    <property type="match status" value="1"/>
</dbReference>
<dbReference type="RefSeq" id="WP_232226189.1">
    <property type="nucleotide sequence ID" value="NZ_KK069989.1"/>
</dbReference>
<dbReference type="EMBL" id="JDYK01000003">
    <property type="protein sequence ID" value="EWS82315.1"/>
    <property type="molecule type" value="Genomic_DNA"/>
</dbReference>
<dbReference type="CDD" id="cd06986">
    <property type="entry name" value="cupin_MmsR-like_N"/>
    <property type="match status" value="1"/>
</dbReference>
<dbReference type="InterPro" id="IPR037923">
    <property type="entry name" value="HTH-like"/>
</dbReference>
<protein>
    <recommendedName>
        <fullName evidence="6">HTH araC/xylS-type domain-containing protein</fullName>
    </recommendedName>
</protein>
<evidence type="ECO:0000256" key="2">
    <source>
        <dbReference type="ARBA" id="ARBA00023125"/>
    </source>
</evidence>
<dbReference type="InterPro" id="IPR009057">
    <property type="entry name" value="Homeodomain-like_sf"/>
</dbReference>
<reference evidence="7 8" key="1">
    <citation type="submission" date="2014-02" db="EMBL/GenBank/DDBJ databases">
        <title>Genome sequence of Brachybacterium phenoliresistens strain W13A50.</title>
        <authorList>
            <person name="Wang X."/>
        </authorList>
    </citation>
    <scope>NUCLEOTIDE SEQUENCE [LARGE SCALE GENOMIC DNA]</scope>
    <source>
        <strain evidence="7 8">W13A50</strain>
    </source>
</reference>
<dbReference type="SUPFAM" id="SSF51215">
    <property type="entry name" value="Regulatory protein AraC"/>
    <property type="match status" value="1"/>
</dbReference>
<dbReference type="InterPro" id="IPR003313">
    <property type="entry name" value="AraC-bd"/>
</dbReference>
<dbReference type="PROSITE" id="PS01124">
    <property type="entry name" value="HTH_ARAC_FAMILY_2"/>
    <property type="match status" value="1"/>
</dbReference>
<dbReference type="GO" id="GO:0043565">
    <property type="term" value="F:sequence-specific DNA binding"/>
    <property type="evidence" value="ECO:0007669"/>
    <property type="project" value="InterPro"/>
</dbReference>
<dbReference type="InterPro" id="IPR014710">
    <property type="entry name" value="RmlC-like_jellyroll"/>
</dbReference>
<evidence type="ECO:0000256" key="4">
    <source>
        <dbReference type="ARBA" id="ARBA00023163"/>
    </source>
</evidence>
<dbReference type="PROSITE" id="PS00041">
    <property type="entry name" value="HTH_ARAC_FAMILY_1"/>
    <property type="match status" value="1"/>
</dbReference>
<dbReference type="HOGENOM" id="CLU_000445_88_6_11"/>
<evidence type="ECO:0000259" key="6">
    <source>
        <dbReference type="PROSITE" id="PS01124"/>
    </source>
</evidence>
<dbReference type="Pfam" id="PF02311">
    <property type="entry name" value="AraC_binding"/>
    <property type="match status" value="1"/>
</dbReference>
<dbReference type="STRING" id="396014.BF93_11915"/>
<dbReference type="InterPro" id="IPR018060">
    <property type="entry name" value="HTH_AraC"/>
</dbReference>
<name>Z9JVA9_9MICO</name>
<dbReference type="SMART" id="SM00342">
    <property type="entry name" value="HTH_ARAC"/>
    <property type="match status" value="1"/>
</dbReference>
<dbReference type="Pfam" id="PF12833">
    <property type="entry name" value="HTH_18"/>
    <property type="match status" value="1"/>
</dbReference>
<keyword evidence="1" id="KW-0805">Transcription regulation</keyword>
<dbReference type="PATRIC" id="fig|396014.3.peg.889"/>
<evidence type="ECO:0000256" key="5">
    <source>
        <dbReference type="SAM" id="MobiDB-lite"/>
    </source>
</evidence>
<dbReference type="GO" id="GO:0003700">
    <property type="term" value="F:DNA-binding transcription factor activity"/>
    <property type="evidence" value="ECO:0007669"/>
    <property type="project" value="InterPro"/>
</dbReference>
<evidence type="ECO:0000313" key="7">
    <source>
        <dbReference type="EMBL" id="EWS82315.1"/>
    </source>
</evidence>
<dbReference type="Proteomes" id="UP000023067">
    <property type="component" value="Unassembled WGS sequence"/>
</dbReference>
<dbReference type="Gene3D" id="1.10.10.60">
    <property type="entry name" value="Homeodomain-like"/>
    <property type="match status" value="2"/>
</dbReference>
<keyword evidence="2" id="KW-0238">DNA-binding</keyword>
<dbReference type="AlphaFoldDB" id="Z9JVA9"/>
<keyword evidence="8" id="KW-1185">Reference proteome</keyword>
<dbReference type="InterPro" id="IPR050204">
    <property type="entry name" value="AraC_XylS_family_regulators"/>
</dbReference>
<sequence length="312" mass="33491">MSIGEGFPGERLRILPPAVARAAGASPITRELLVTDAGWFPHALHHGRQRLLGAGASVVIVCTAGRGWCRATQDDSATTLHVRAGQALVLPAQLGHRYGSMADDPWTIIWMHAAGPQARAFEASLPDGGRRPVVIDLHDRARIQQLMEEVLTTMEVDDTLPSLMRTSGAAGNVLAHLAADAAAGPPMRQAPLRRVFAHLRDHLDHPVVVSELAELAGLSPSHFAALFRAATGGGVVAYVTRLRIARASELLATTTLPVAEVGRIVGYEDPLYFSRRFRAVQGISPRLFREAHAHDPPEQIPRDAWPSGHAAG</sequence>
<dbReference type="SUPFAM" id="SSF46689">
    <property type="entry name" value="Homeodomain-like"/>
    <property type="match status" value="2"/>
</dbReference>